<dbReference type="GO" id="GO:0005524">
    <property type="term" value="F:ATP binding"/>
    <property type="evidence" value="ECO:0007669"/>
    <property type="project" value="InterPro"/>
</dbReference>
<evidence type="ECO:0000313" key="1">
    <source>
        <dbReference type="EMBL" id="KYO54091.1"/>
    </source>
</evidence>
<protein>
    <submittedName>
        <fullName evidence="1">Uncharacterized protein</fullName>
    </submittedName>
</protein>
<dbReference type="GO" id="GO:0006040">
    <property type="term" value="P:amino sugar metabolic process"/>
    <property type="evidence" value="ECO:0007669"/>
    <property type="project" value="InterPro"/>
</dbReference>
<reference evidence="1 2" key="1">
    <citation type="submission" date="2015-12" db="EMBL/GenBank/DDBJ databases">
        <title>Genome sequence of Tistrella mobilis MCCC 1A02139.</title>
        <authorList>
            <person name="Lu L."/>
            <person name="Lai Q."/>
            <person name="Shao Z."/>
            <person name="Qian P."/>
        </authorList>
    </citation>
    <scope>NUCLEOTIDE SEQUENCE [LARGE SCALE GENOMIC DNA]</scope>
    <source>
        <strain evidence="1 2">MCCC 1A02139</strain>
    </source>
</reference>
<comment type="caution">
    <text evidence="1">The sequence shown here is derived from an EMBL/GenBank/DDBJ whole genome shotgun (WGS) entry which is preliminary data.</text>
</comment>
<dbReference type="EMBL" id="LPZR01000097">
    <property type="protein sequence ID" value="KYO54091.1"/>
    <property type="molecule type" value="Genomic_DNA"/>
</dbReference>
<name>A0A162LAB7_9PROT</name>
<proteinExistence type="predicted"/>
<accession>A0A162LAB7</accession>
<dbReference type="Pfam" id="PF03702">
    <property type="entry name" value="AnmK"/>
    <property type="match status" value="1"/>
</dbReference>
<dbReference type="GO" id="GO:0009254">
    <property type="term" value="P:peptidoglycan turnover"/>
    <property type="evidence" value="ECO:0007669"/>
    <property type="project" value="InterPro"/>
</dbReference>
<organism evidence="1 2">
    <name type="scientific">Tistrella mobilis</name>
    <dbReference type="NCBI Taxonomy" id="171437"/>
    <lineage>
        <taxon>Bacteria</taxon>
        <taxon>Pseudomonadati</taxon>
        <taxon>Pseudomonadota</taxon>
        <taxon>Alphaproteobacteria</taxon>
        <taxon>Geminicoccales</taxon>
        <taxon>Geminicoccaceae</taxon>
        <taxon>Tistrella</taxon>
    </lineage>
</organism>
<dbReference type="GO" id="GO:0016773">
    <property type="term" value="F:phosphotransferase activity, alcohol group as acceptor"/>
    <property type="evidence" value="ECO:0007669"/>
    <property type="project" value="InterPro"/>
</dbReference>
<dbReference type="Proteomes" id="UP000075787">
    <property type="component" value="Unassembled WGS sequence"/>
</dbReference>
<dbReference type="InterPro" id="IPR005338">
    <property type="entry name" value="Anhydro_N_Ac-Mur_kinase"/>
</dbReference>
<dbReference type="AlphaFoldDB" id="A0A162LAB7"/>
<gene>
    <name evidence="1" type="ORF">AUP44_25735</name>
</gene>
<evidence type="ECO:0000313" key="2">
    <source>
        <dbReference type="Proteomes" id="UP000075787"/>
    </source>
</evidence>
<sequence length="75" mass="7460">MRAAIAARSNLPVAPVDEVGLDGDALEAQAFAVLAVRAADGLALSYASTTATDGAVTGGALHRAQVVGQVSGRNR</sequence>